<keyword evidence="13" id="KW-1185">Reference proteome</keyword>
<dbReference type="PIRSF" id="PIRSF500134">
    <property type="entry name" value="UDPglc_DH_bac"/>
    <property type="match status" value="1"/>
</dbReference>
<dbReference type="Pfam" id="PF03721">
    <property type="entry name" value="UDPG_MGDP_dh_N"/>
    <property type="match status" value="1"/>
</dbReference>
<feature type="domain" description="UDP-glucose/GDP-mannose dehydrogenase C-terminal" evidence="11">
    <location>
        <begin position="425"/>
        <end position="524"/>
    </location>
</feature>
<dbReference type="InterPro" id="IPR014026">
    <property type="entry name" value="UDP-Glc/GDP-Man_DH_dimer"/>
</dbReference>
<dbReference type="PANTHER" id="PTHR11374:SF3">
    <property type="entry name" value="UDP-GLUCOSE 6-DEHYDROGENASE"/>
    <property type="match status" value="1"/>
</dbReference>
<dbReference type="InterPro" id="IPR036220">
    <property type="entry name" value="UDP-Glc/GDP-Man_DH_C_sf"/>
</dbReference>
<dbReference type="FunFam" id="1.20.5.100:FF:000001">
    <property type="entry name" value="UDP-glucose 6-dehydrogenase"/>
    <property type="match status" value="1"/>
</dbReference>
<dbReference type="GO" id="GO:0006065">
    <property type="term" value="P:UDP-glucuronate biosynthetic process"/>
    <property type="evidence" value="ECO:0007669"/>
    <property type="project" value="UniProtKB-UniPathway"/>
</dbReference>
<dbReference type="SMART" id="SM00984">
    <property type="entry name" value="UDPG_MGDP_dh_C"/>
    <property type="match status" value="1"/>
</dbReference>
<dbReference type="Pfam" id="PF00984">
    <property type="entry name" value="UDPG_MGDP_dh"/>
    <property type="match status" value="1"/>
</dbReference>
<dbReference type="PANTHER" id="PTHR11374">
    <property type="entry name" value="UDP-GLUCOSE DEHYDROGENASE/UDP-MANNAC DEHYDROGENASE"/>
    <property type="match status" value="1"/>
</dbReference>
<evidence type="ECO:0000256" key="1">
    <source>
        <dbReference type="ARBA" id="ARBA00004701"/>
    </source>
</evidence>
<feature type="compositionally biased region" description="Polar residues" evidence="10">
    <location>
        <begin position="15"/>
        <end position="26"/>
    </location>
</feature>
<dbReference type="OrthoDB" id="5059218at2759"/>
<dbReference type="GO" id="GO:0003979">
    <property type="term" value="F:UDP-glucose 6-dehydrogenase activity"/>
    <property type="evidence" value="ECO:0007669"/>
    <property type="project" value="UniProtKB-EC"/>
</dbReference>
<evidence type="ECO:0000256" key="7">
    <source>
        <dbReference type="PIRSR" id="PIRSR500134-1"/>
    </source>
</evidence>
<accession>A0A4U0XR24</accession>
<feature type="binding site" evidence="8">
    <location>
        <begin position="255"/>
        <end position="258"/>
    </location>
    <ligand>
        <name>substrate</name>
    </ligand>
</feature>
<evidence type="ECO:0000256" key="9">
    <source>
        <dbReference type="PIRSR" id="PIRSR500134-3"/>
    </source>
</evidence>
<organism evidence="12 13">
    <name type="scientific">Friedmanniomyces simplex</name>
    <dbReference type="NCBI Taxonomy" id="329884"/>
    <lineage>
        <taxon>Eukaryota</taxon>
        <taxon>Fungi</taxon>
        <taxon>Dikarya</taxon>
        <taxon>Ascomycota</taxon>
        <taxon>Pezizomycotina</taxon>
        <taxon>Dothideomycetes</taxon>
        <taxon>Dothideomycetidae</taxon>
        <taxon>Mycosphaerellales</taxon>
        <taxon>Teratosphaeriaceae</taxon>
        <taxon>Friedmanniomyces</taxon>
    </lineage>
</organism>
<dbReference type="PIRSF" id="PIRSF000124">
    <property type="entry name" value="UDPglc_GDPman_dh"/>
    <property type="match status" value="1"/>
</dbReference>
<dbReference type="SUPFAM" id="SSF48179">
    <property type="entry name" value="6-phosphogluconate dehydrogenase C-terminal domain-like"/>
    <property type="match status" value="1"/>
</dbReference>
<dbReference type="GO" id="GO:0051287">
    <property type="term" value="F:NAD binding"/>
    <property type="evidence" value="ECO:0007669"/>
    <property type="project" value="InterPro"/>
</dbReference>
<dbReference type="InterPro" id="IPR036291">
    <property type="entry name" value="NAD(P)-bd_dom_sf"/>
</dbReference>
<dbReference type="FunFam" id="3.40.50.720:FF:000032">
    <property type="entry name" value="UDP-glucose 6-dehydrogenase"/>
    <property type="match status" value="1"/>
</dbReference>
<feature type="binding site" evidence="9">
    <location>
        <position position="225"/>
    </location>
    <ligand>
        <name>NAD(+)</name>
        <dbReference type="ChEBI" id="CHEBI:57540"/>
    </ligand>
</feature>
<feature type="binding site" evidence="8">
    <location>
        <begin position="358"/>
        <end position="362"/>
    </location>
    <ligand>
        <name>substrate</name>
    </ligand>
</feature>
<sequence length="650" mass="69986">MYQTPSLGRSDDSAVDSSSGPGTPSDMSMFAQAYSIPADAMDMGALPERVGTPQPSRYHTALPDILHPETASNVPIRTICCIGAGYVGGPTAAVIALHNPHIRVVVVDRDQGRIDAWKSRHLPIHEPGLEDVVRIARDGAAEVRRRGDSATGEAIDAARQPNLFFSTACIATIKEADMCLISVNTPTKTRGVGAGRATDMAALEGACRDIAMHAKAGCILVEKSTVPCKTGQLIKDIMEAHRPGVVFPVLSNPEFLSEGTAIRDLMQPDRVVIGCESTISGHRAAAALANLYAAWVPRSRIAPIGIWSSELCKLAANAMLAQRISSINSISAICERTDADVGEIAKSIGLDPRIGPQFLKAGLGFGGSCFRKDIASLTYLAESLGLPEVAAYWQQVLTMNDFQRDRFARHVIASLNNSLRGKKIAILGYAFKKNTGDARESPALDVIRILLEEGPKSITIYDPLCSEADIRRELSVLEREYAVSMPDGPVRVVSDPYTACTDSNAVLILADWDMFKNSKPFTSSKPVTMAETYDGATPTDILHLTPNPKRATINKPPTPPRTPKLSPLSPDLTTRLLPEPPCPADCVVCRSSSTTGTSAKTDTTTPIDWAHISKTVREPRWVFDGRGVLDARAMVGMGFRLETLGRASMY</sequence>
<feature type="binding site" evidence="9">
    <location>
        <position position="258"/>
    </location>
    <ligand>
        <name>NAD(+)</name>
        <dbReference type="ChEBI" id="CHEBI:57540"/>
    </ligand>
</feature>
<keyword evidence="4" id="KW-0560">Oxidoreductase</keyword>
<dbReference type="Pfam" id="PF03720">
    <property type="entry name" value="UDPG_MGDP_dh_C"/>
    <property type="match status" value="1"/>
</dbReference>
<comment type="similarity">
    <text evidence="2">Belongs to the UDP-glucose/GDP-mannose dehydrogenase family.</text>
</comment>
<evidence type="ECO:0000256" key="2">
    <source>
        <dbReference type="ARBA" id="ARBA00006601"/>
    </source>
</evidence>
<feature type="binding site" evidence="8">
    <location>
        <position position="432"/>
    </location>
    <ligand>
        <name>substrate</name>
    </ligand>
</feature>
<evidence type="ECO:0000256" key="6">
    <source>
        <dbReference type="ARBA" id="ARBA00047473"/>
    </source>
</evidence>
<dbReference type="InterPro" id="IPR014027">
    <property type="entry name" value="UDP-Glc/GDP-Man_DH_C"/>
</dbReference>
<dbReference type="Gene3D" id="1.20.5.100">
    <property type="entry name" value="Cytochrome c1, transmembrane anchor, C-terminal"/>
    <property type="match status" value="1"/>
</dbReference>
<comment type="pathway">
    <text evidence="1">Nucleotide-sugar biosynthesis; UDP-alpha-D-glucuronate biosynthesis; UDP-alpha-D-glucuronate from UDP-alpha-D-glucose: step 1/1.</text>
</comment>
<evidence type="ECO:0000313" key="13">
    <source>
        <dbReference type="Proteomes" id="UP000309340"/>
    </source>
</evidence>
<comment type="catalytic activity">
    <reaction evidence="6">
        <text>UDP-alpha-D-glucose + 2 NAD(+) + H2O = UDP-alpha-D-glucuronate + 2 NADH + 3 H(+)</text>
        <dbReference type="Rhea" id="RHEA:23596"/>
        <dbReference type="ChEBI" id="CHEBI:15377"/>
        <dbReference type="ChEBI" id="CHEBI:15378"/>
        <dbReference type="ChEBI" id="CHEBI:57540"/>
        <dbReference type="ChEBI" id="CHEBI:57945"/>
        <dbReference type="ChEBI" id="CHEBI:58052"/>
        <dbReference type="ChEBI" id="CHEBI:58885"/>
        <dbReference type="EC" id="1.1.1.22"/>
    </reaction>
</comment>
<dbReference type="InterPro" id="IPR028356">
    <property type="entry name" value="UDPglc_DH_euk"/>
</dbReference>
<feature type="binding site" evidence="9">
    <location>
        <position position="113"/>
    </location>
    <ligand>
        <name>NAD(+)</name>
        <dbReference type="ChEBI" id="CHEBI:57540"/>
    </ligand>
</feature>
<comment type="caution">
    <text evidence="12">The sequence shown here is derived from an EMBL/GenBank/DDBJ whole genome shotgun (WGS) entry which is preliminary data.</text>
</comment>
<dbReference type="AlphaFoldDB" id="A0A4U0XR24"/>
<evidence type="ECO:0000256" key="3">
    <source>
        <dbReference type="ARBA" id="ARBA00012954"/>
    </source>
</evidence>
<dbReference type="SUPFAM" id="SSF51735">
    <property type="entry name" value="NAD(P)-binding Rossmann-fold domains"/>
    <property type="match status" value="1"/>
</dbReference>
<dbReference type="InterPro" id="IPR001732">
    <property type="entry name" value="UDP-Glc/GDP-Man_DH_N"/>
</dbReference>
<dbReference type="InterPro" id="IPR008927">
    <property type="entry name" value="6-PGluconate_DH-like_C_sf"/>
</dbReference>
<evidence type="ECO:0000313" key="12">
    <source>
        <dbReference type="EMBL" id="TKA79984.1"/>
    </source>
</evidence>
<evidence type="ECO:0000256" key="8">
    <source>
        <dbReference type="PIRSR" id="PIRSR500134-2"/>
    </source>
</evidence>
<evidence type="ECO:0000256" key="4">
    <source>
        <dbReference type="ARBA" id="ARBA00023002"/>
    </source>
</evidence>
<feature type="binding site" evidence="8">
    <location>
        <position position="366"/>
    </location>
    <ligand>
        <name>substrate</name>
    </ligand>
</feature>
<dbReference type="EC" id="1.1.1.22" evidence="3"/>
<gene>
    <name evidence="12" type="ORF">B0A55_02092</name>
</gene>
<protein>
    <recommendedName>
        <fullName evidence="3">UDP-glucose 6-dehydrogenase</fullName>
        <ecNumber evidence="3">1.1.1.22</ecNumber>
    </recommendedName>
</protein>
<dbReference type="GO" id="GO:0005634">
    <property type="term" value="C:nucleus"/>
    <property type="evidence" value="ECO:0007669"/>
    <property type="project" value="TreeGrafter"/>
</dbReference>
<keyword evidence="5 9" id="KW-0520">NAD</keyword>
<dbReference type="EMBL" id="NAJQ01000079">
    <property type="protein sequence ID" value="TKA79984.1"/>
    <property type="molecule type" value="Genomic_DNA"/>
</dbReference>
<dbReference type="UniPathway" id="UPA00038">
    <property type="reaction ID" value="UER00491"/>
</dbReference>
<dbReference type="GO" id="GO:0006024">
    <property type="term" value="P:glycosaminoglycan biosynthetic process"/>
    <property type="evidence" value="ECO:0007669"/>
    <property type="project" value="TreeGrafter"/>
</dbReference>
<dbReference type="GO" id="GO:0000271">
    <property type="term" value="P:polysaccharide biosynthetic process"/>
    <property type="evidence" value="ECO:0007669"/>
    <property type="project" value="InterPro"/>
</dbReference>
<feature type="region of interest" description="Disordered" evidence="10">
    <location>
        <begin position="1"/>
        <end position="28"/>
    </location>
</feature>
<dbReference type="Gene3D" id="3.40.50.720">
    <property type="entry name" value="NAD(P)-binding Rossmann-like Domain"/>
    <property type="match status" value="2"/>
</dbReference>
<feature type="binding site" evidence="9">
    <location>
        <position position="185"/>
    </location>
    <ligand>
        <name>NAD(+)</name>
        <dbReference type="ChEBI" id="CHEBI:57540"/>
    </ligand>
</feature>
<dbReference type="SUPFAM" id="SSF52413">
    <property type="entry name" value="UDP-glucose/GDP-mannose dehydrogenase C-terminal domain"/>
    <property type="match status" value="1"/>
</dbReference>
<dbReference type="InterPro" id="IPR028357">
    <property type="entry name" value="UDPglc_DH_bac"/>
</dbReference>
<feature type="binding site" evidence="9">
    <location>
        <position position="439"/>
    </location>
    <ligand>
        <name>NAD(+)</name>
        <dbReference type="ChEBI" id="CHEBI:57540"/>
    </ligand>
</feature>
<feature type="binding site" evidence="9">
    <location>
        <position position="372"/>
    </location>
    <ligand>
        <name>NAD(+)</name>
        <dbReference type="ChEBI" id="CHEBI:57540"/>
    </ligand>
</feature>
<feature type="region of interest" description="Disordered" evidence="10">
    <location>
        <begin position="537"/>
        <end position="569"/>
    </location>
</feature>
<dbReference type="STRING" id="329884.A0A4U0XR24"/>
<feature type="binding site" evidence="9">
    <location>
        <position position="108"/>
    </location>
    <ligand>
        <name>NAD(+)</name>
        <dbReference type="ChEBI" id="CHEBI:57540"/>
    </ligand>
</feature>
<evidence type="ECO:0000256" key="10">
    <source>
        <dbReference type="SAM" id="MobiDB-lite"/>
    </source>
</evidence>
<name>A0A4U0XR24_9PEZI</name>
<reference evidence="12 13" key="1">
    <citation type="submission" date="2017-03" db="EMBL/GenBank/DDBJ databases">
        <title>Genomes of endolithic fungi from Antarctica.</title>
        <authorList>
            <person name="Coleine C."/>
            <person name="Masonjones S."/>
            <person name="Stajich J.E."/>
        </authorList>
    </citation>
    <scope>NUCLEOTIDE SEQUENCE [LARGE SCALE GENOMIC DNA]</scope>
    <source>
        <strain evidence="12 13">CCFEE 5184</strain>
    </source>
</reference>
<evidence type="ECO:0000259" key="11">
    <source>
        <dbReference type="SMART" id="SM00984"/>
    </source>
</evidence>
<feature type="binding site" evidence="8">
    <location>
        <position position="313"/>
    </location>
    <ligand>
        <name>substrate</name>
    </ligand>
</feature>
<dbReference type="NCBIfam" id="TIGR03026">
    <property type="entry name" value="NDP-sugDHase"/>
    <property type="match status" value="1"/>
</dbReference>
<dbReference type="InterPro" id="IPR017476">
    <property type="entry name" value="UDP-Glc/GDP-Man"/>
</dbReference>
<proteinExistence type="inferred from homology"/>
<evidence type="ECO:0000256" key="5">
    <source>
        <dbReference type="ARBA" id="ARBA00023027"/>
    </source>
</evidence>
<dbReference type="Proteomes" id="UP000309340">
    <property type="component" value="Unassembled WGS sequence"/>
</dbReference>
<feature type="active site" description="Nucleophile" evidence="7">
    <location>
        <position position="369"/>
    </location>
</feature>